<comment type="caution">
    <text evidence="8">The sequence shown here is derived from an EMBL/GenBank/DDBJ whole genome shotgun (WGS) entry which is preliminary data.</text>
</comment>
<organism evidence="8 9">
    <name type="scientific">Vanilla planifolia</name>
    <name type="common">Vanilla</name>
    <dbReference type="NCBI Taxonomy" id="51239"/>
    <lineage>
        <taxon>Eukaryota</taxon>
        <taxon>Viridiplantae</taxon>
        <taxon>Streptophyta</taxon>
        <taxon>Embryophyta</taxon>
        <taxon>Tracheophyta</taxon>
        <taxon>Spermatophyta</taxon>
        <taxon>Magnoliopsida</taxon>
        <taxon>Liliopsida</taxon>
        <taxon>Asparagales</taxon>
        <taxon>Orchidaceae</taxon>
        <taxon>Vanilloideae</taxon>
        <taxon>Vanilleae</taxon>
        <taxon>Vanilla</taxon>
    </lineage>
</organism>
<feature type="transmembrane region" description="Helical" evidence="6">
    <location>
        <begin position="15"/>
        <end position="35"/>
    </location>
</feature>
<evidence type="ECO:0000256" key="1">
    <source>
        <dbReference type="ARBA" id="ARBA00013081"/>
    </source>
</evidence>
<accession>A0A835UL75</accession>
<evidence type="ECO:0000256" key="3">
    <source>
        <dbReference type="ARBA" id="ARBA00022912"/>
    </source>
</evidence>
<dbReference type="PANTHER" id="PTHR47992">
    <property type="entry name" value="PROTEIN PHOSPHATASE"/>
    <property type="match status" value="1"/>
</dbReference>
<keyword evidence="3" id="KW-0904">Protein phosphatase</keyword>
<sequence>MVIMVKKPVIWLPNFYWIIFLLHVNFLRDGIYSMAIKKSPEKLTYNEEQDALIEVTRFDNEESWQKLGDKRSEWISSTIFDESFHLEVLKESLLRTIHDIDVAFSKEALRFSYDAGSTATVSLIADGRILTANVGDSKSFLCSEKFESLPENGIRSRLSKRRRHNGAVSKRFELANYGGLRYYAKELTKDHHPSREDERDRVEAAGGHIVEWAGVHRVNGQLALSRAIGDLPFKRYGVISVPEVTDWQHVSKNDSFLIAASDGVFEKMTTQEVCEVLWNEKPGKSMMPSCMHSLSSSCADCIVNTAFERGSMDNLAAVVVPLGFTGVSDSIRQDKFDGADYSSYGLQNVIKQHARLQDTMNHQAGNLPCE</sequence>
<dbReference type="SUPFAM" id="SSF81606">
    <property type="entry name" value="PP2C-like"/>
    <property type="match status" value="1"/>
</dbReference>
<evidence type="ECO:0000256" key="5">
    <source>
        <dbReference type="ARBA" id="ARBA00048336"/>
    </source>
</evidence>
<evidence type="ECO:0000256" key="4">
    <source>
        <dbReference type="ARBA" id="ARBA00047761"/>
    </source>
</evidence>
<dbReference type="EC" id="3.1.3.16" evidence="1"/>
<comment type="catalytic activity">
    <reaction evidence="5">
        <text>O-phospho-L-threonyl-[protein] + H2O = L-threonyl-[protein] + phosphate</text>
        <dbReference type="Rhea" id="RHEA:47004"/>
        <dbReference type="Rhea" id="RHEA-COMP:11060"/>
        <dbReference type="Rhea" id="RHEA-COMP:11605"/>
        <dbReference type="ChEBI" id="CHEBI:15377"/>
        <dbReference type="ChEBI" id="CHEBI:30013"/>
        <dbReference type="ChEBI" id="CHEBI:43474"/>
        <dbReference type="ChEBI" id="CHEBI:61977"/>
        <dbReference type="EC" id="3.1.3.16"/>
    </reaction>
</comment>
<evidence type="ECO:0000256" key="6">
    <source>
        <dbReference type="SAM" id="Phobius"/>
    </source>
</evidence>
<dbReference type="InterPro" id="IPR015655">
    <property type="entry name" value="PP2C"/>
</dbReference>
<dbReference type="CDD" id="cd00143">
    <property type="entry name" value="PP2Cc"/>
    <property type="match status" value="1"/>
</dbReference>
<dbReference type="InterPro" id="IPR036457">
    <property type="entry name" value="PPM-type-like_dom_sf"/>
</dbReference>
<evidence type="ECO:0000256" key="2">
    <source>
        <dbReference type="ARBA" id="ARBA00022801"/>
    </source>
</evidence>
<comment type="catalytic activity">
    <reaction evidence="4">
        <text>O-phospho-L-seryl-[protein] + H2O = L-seryl-[protein] + phosphate</text>
        <dbReference type="Rhea" id="RHEA:20629"/>
        <dbReference type="Rhea" id="RHEA-COMP:9863"/>
        <dbReference type="Rhea" id="RHEA-COMP:11604"/>
        <dbReference type="ChEBI" id="CHEBI:15377"/>
        <dbReference type="ChEBI" id="CHEBI:29999"/>
        <dbReference type="ChEBI" id="CHEBI:43474"/>
        <dbReference type="ChEBI" id="CHEBI:83421"/>
        <dbReference type="EC" id="3.1.3.16"/>
    </reaction>
</comment>
<dbReference type="EMBL" id="JADCNM010000010">
    <property type="protein sequence ID" value="KAG0465757.1"/>
    <property type="molecule type" value="Genomic_DNA"/>
</dbReference>
<dbReference type="InterPro" id="IPR001932">
    <property type="entry name" value="PPM-type_phosphatase-like_dom"/>
</dbReference>
<dbReference type="Pfam" id="PF00481">
    <property type="entry name" value="PP2C"/>
    <property type="match status" value="2"/>
</dbReference>
<keyword evidence="6" id="KW-1133">Transmembrane helix</keyword>
<keyword evidence="6" id="KW-0812">Transmembrane</keyword>
<keyword evidence="6" id="KW-0472">Membrane</keyword>
<feature type="domain" description="PPM-type phosphatase" evidence="7">
    <location>
        <begin position="28"/>
        <end position="322"/>
    </location>
</feature>
<protein>
    <recommendedName>
        <fullName evidence="1">protein-serine/threonine phosphatase</fullName>
        <ecNumber evidence="1">3.1.3.16</ecNumber>
    </recommendedName>
</protein>
<dbReference type="Gene3D" id="3.60.40.10">
    <property type="entry name" value="PPM-type phosphatase domain"/>
    <property type="match status" value="1"/>
</dbReference>
<dbReference type="PROSITE" id="PS51746">
    <property type="entry name" value="PPM_2"/>
    <property type="match status" value="1"/>
</dbReference>
<dbReference type="OrthoDB" id="10264738at2759"/>
<evidence type="ECO:0000313" key="8">
    <source>
        <dbReference type="EMBL" id="KAG0465757.1"/>
    </source>
</evidence>
<name>A0A835UL75_VANPL</name>
<evidence type="ECO:0000313" key="9">
    <source>
        <dbReference type="Proteomes" id="UP000639772"/>
    </source>
</evidence>
<dbReference type="Proteomes" id="UP000639772">
    <property type="component" value="Chromosome 10"/>
</dbReference>
<keyword evidence="2" id="KW-0378">Hydrolase</keyword>
<gene>
    <name evidence="8" type="ORF">HPP92_019921</name>
</gene>
<dbReference type="GO" id="GO:0004722">
    <property type="term" value="F:protein serine/threonine phosphatase activity"/>
    <property type="evidence" value="ECO:0007669"/>
    <property type="project" value="UniProtKB-EC"/>
</dbReference>
<dbReference type="AlphaFoldDB" id="A0A835UL75"/>
<proteinExistence type="predicted"/>
<evidence type="ECO:0000259" key="7">
    <source>
        <dbReference type="PROSITE" id="PS51746"/>
    </source>
</evidence>
<reference evidence="8 9" key="1">
    <citation type="journal article" date="2020" name="Nat. Food">
        <title>A phased Vanilla planifolia genome enables genetic improvement of flavour and production.</title>
        <authorList>
            <person name="Hasing T."/>
            <person name="Tang H."/>
            <person name="Brym M."/>
            <person name="Khazi F."/>
            <person name="Huang T."/>
            <person name="Chambers A.H."/>
        </authorList>
    </citation>
    <scope>NUCLEOTIDE SEQUENCE [LARGE SCALE GENOMIC DNA]</scope>
    <source>
        <tissue evidence="8">Leaf</tissue>
    </source>
</reference>
<dbReference type="SMART" id="SM00332">
    <property type="entry name" value="PP2Cc"/>
    <property type="match status" value="1"/>
</dbReference>